<reference evidence="6 8" key="2">
    <citation type="journal article" date="2018" name="Genome Res.">
        <title>The genomic architecture and molecular evolution of ant odorant receptors.</title>
        <authorList>
            <person name="McKenzie S.K."/>
            <person name="Kronauer D.J.C."/>
        </authorList>
    </citation>
    <scope>NUCLEOTIDE SEQUENCE [LARGE SCALE GENOMIC DNA]</scope>
    <source>
        <strain evidence="6">Clonal line C1</strain>
    </source>
</reference>
<dbReference type="InterPro" id="IPR032675">
    <property type="entry name" value="LRR_dom_sf"/>
</dbReference>
<dbReference type="STRING" id="2015173.A0A026VSH3"/>
<dbReference type="AlphaFoldDB" id="A0A026VSH3"/>
<dbReference type="InterPro" id="IPR001611">
    <property type="entry name" value="Leu-rich_rpt"/>
</dbReference>
<evidence type="ECO:0000313" key="8">
    <source>
        <dbReference type="Proteomes" id="UP000279307"/>
    </source>
</evidence>
<dbReference type="Pfam" id="PF25344">
    <property type="entry name" value="PH_LRR1"/>
    <property type="match status" value="1"/>
</dbReference>
<keyword evidence="3" id="KW-0539">Nucleus</keyword>
<evidence type="ECO:0000313" key="5">
    <source>
        <dbReference type="EMBL" id="EZA46708.1"/>
    </source>
</evidence>
<dbReference type="OMA" id="CETCVVN"/>
<dbReference type="GO" id="GO:0005737">
    <property type="term" value="C:cytoplasm"/>
    <property type="evidence" value="ECO:0007669"/>
    <property type="project" value="TreeGrafter"/>
</dbReference>
<dbReference type="Proteomes" id="UP000053097">
    <property type="component" value="Unassembled WGS sequence"/>
</dbReference>
<dbReference type="EMBL" id="KK108417">
    <property type="protein sequence ID" value="EZA46708.1"/>
    <property type="molecule type" value="Genomic_DNA"/>
</dbReference>
<gene>
    <name evidence="6" type="ORF">DMN91_012610</name>
    <name evidence="5" type="ORF">X777_02639</name>
</gene>
<dbReference type="OrthoDB" id="17912at2759"/>
<evidence type="ECO:0000313" key="6">
    <source>
        <dbReference type="EMBL" id="RLU14723.1"/>
    </source>
</evidence>
<dbReference type="SMART" id="SM00369">
    <property type="entry name" value="LRR_TYP"/>
    <property type="match status" value="3"/>
</dbReference>
<reference evidence="6" key="3">
    <citation type="submission" date="2018-07" db="EMBL/GenBank/DDBJ databases">
        <authorList>
            <person name="Mckenzie S.K."/>
            <person name="Kronauer D.J.C."/>
        </authorList>
    </citation>
    <scope>NUCLEOTIDE SEQUENCE</scope>
    <source>
        <strain evidence="6">Clonal line C1</strain>
    </source>
</reference>
<reference evidence="5 7" key="1">
    <citation type="journal article" date="2014" name="Curr. Biol.">
        <title>The genome of the clonal raider ant Cerapachys biroi.</title>
        <authorList>
            <person name="Oxley P.R."/>
            <person name="Ji L."/>
            <person name="Fetter-Pruneda I."/>
            <person name="McKenzie S.K."/>
            <person name="Li C."/>
            <person name="Hu H."/>
            <person name="Zhang G."/>
            <person name="Kronauer D.J."/>
        </authorList>
    </citation>
    <scope>NUCLEOTIDE SEQUENCE [LARGE SCALE GENOMIC DNA]</scope>
</reference>
<dbReference type="Pfam" id="PF00560">
    <property type="entry name" value="LRR_1"/>
    <property type="match status" value="2"/>
</dbReference>
<evidence type="ECO:0000256" key="2">
    <source>
        <dbReference type="ARBA" id="ARBA00022737"/>
    </source>
</evidence>
<evidence type="ECO:0000313" key="7">
    <source>
        <dbReference type="Proteomes" id="UP000053097"/>
    </source>
</evidence>
<sequence>MRLECNVEVNYRTLTECLPVVKPTKERSHRSILAFSRKSENDEPYLLLQTRKNKQGTKYKIIDNVAHMFTKFINNGKATIRLQQPPHDLIVHNSNVIRLKAFLRVLSQIMKGRSQDFDYFSTTVNSKDFAKPQVKVVVKKKSEYPTLEGFPLTTEELFLTALGIRSFDRQILRLENLRVLDLSDNKLSFLPKELGTLPHLQHLVLAQNQFGKSPRFKWAWLESDAIKNNLRILDISHNFLTELPIQIGQLNALINLKACENTLLCLPGNIGTLSSLEYLDVSRNKLLCLPASIKHLRLRYLNVSQNSFLNIDGQRDVVLKMEMPRLTELSARHFLRSKQAYDASLIPYTLVKFLNDANYCSTCRTACFSYYVHMHMVPTDQIASDIIMTHTEHPLILEYYYCSLRCSRLINSL</sequence>
<protein>
    <submittedName>
        <fullName evidence="5">Leucine-rich repeat protein</fullName>
    </submittedName>
</protein>
<evidence type="ECO:0000256" key="1">
    <source>
        <dbReference type="ARBA" id="ARBA00022614"/>
    </source>
</evidence>
<dbReference type="InterPro" id="IPR057437">
    <property type="entry name" value="PIF1/LRR1_PH"/>
</dbReference>
<keyword evidence="7" id="KW-1185">Reference proteome</keyword>
<dbReference type="PROSITE" id="PS51450">
    <property type="entry name" value="LRR"/>
    <property type="match status" value="2"/>
</dbReference>
<dbReference type="EMBL" id="QOIP01000014">
    <property type="protein sequence ID" value="RLU14723.1"/>
    <property type="molecule type" value="Genomic_DNA"/>
</dbReference>
<dbReference type="InterPro" id="IPR003591">
    <property type="entry name" value="Leu-rich_rpt_typical-subtyp"/>
</dbReference>
<dbReference type="Pfam" id="PF13855">
    <property type="entry name" value="LRR_8"/>
    <property type="match status" value="1"/>
</dbReference>
<accession>A0A026VSH3</accession>
<organism evidence="5 7">
    <name type="scientific">Ooceraea biroi</name>
    <name type="common">Clonal raider ant</name>
    <name type="synonym">Cerapachys biroi</name>
    <dbReference type="NCBI Taxonomy" id="2015173"/>
    <lineage>
        <taxon>Eukaryota</taxon>
        <taxon>Metazoa</taxon>
        <taxon>Ecdysozoa</taxon>
        <taxon>Arthropoda</taxon>
        <taxon>Hexapoda</taxon>
        <taxon>Insecta</taxon>
        <taxon>Pterygota</taxon>
        <taxon>Neoptera</taxon>
        <taxon>Endopterygota</taxon>
        <taxon>Hymenoptera</taxon>
        <taxon>Apocrita</taxon>
        <taxon>Aculeata</taxon>
        <taxon>Formicoidea</taxon>
        <taxon>Formicidae</taxon>
        <taxon>Dorylinae</taxon>
        <taxon>Ooceraea</taxon>
    </lineage>
</organism>
<dbReference type="InterPro" id="IPR050216">
    <property type="entry name" value="LRR_domain-containing"/>
</dbReference>
<name>A0A026VSH3_OOCBI</name>
<evidence type="ECO:0000259" key="4">
    <source>
        <dbReference type="Pfam" id="PF25344"/>
    </source>
</evidence>
<dbReference type="Gene3D" id="3.80.10.10">
    <property type="entry name" value="Ribonuclease Inhibitor"/>
    <property type="match status" value="1"/>
</dbReference>
<dbReference type="SMART" id="SM00364">
    <property type="entry name" value="LRR_BAC"/>
    <property type="match status" value="3"/>
</dbReference>
<dbReference type="Proteomes" id="UP000279307">
    <property type="component" value="Chromosome 14"/>
</dbReference>
<feature type="domain" description="PIF1/LRR1 pleckstrin homology" evidence="4">
    <location>
        <begin position="1"/>
        <end position="117"/>
    </location>
</feature>
<keyword evidence="2" id="KW-0677">Repeat</keyword>
<dbReference type="PRINTS" id="PR00019">
    <property type="entry name" value="LEURICHRPT"/>
</dbReference>
<dbReference type="SUPFAM" id="SSF52058">
    <property type="entry name" value="L domain-like"/>
    <property type="match status" value="1"/>
</dbReference>
<dbReference type="PANTHER" id="PTHR48051:SF1">
    <property type="entry name" value="RAS SUPPRESSOR PROTEIN 1"/>
    <property type="match status" value="1"/>
</dbReference>
<evidence type="ECO:0000256" key="3">
    <source>
        <dbReference type="ARBA" id="ARBA00023242"/>
    </source>
</evidence>
<keyword evidence="1" id="KW-0433">Leucine-rich repeat</keyword>
<proteinExistence type="predicted"/>
<dbReference type="PANTHER" id="PTHR48051">
    <property type="match status" value="1"/>
</dbReference>